<proteinExistence type="predicted"/>
<keyword evidence="1" id="KW-1185">Reference proteome</keyword>
<accession>A0A915MVW2</accession>
<dbReference type="WBParaSite" id="scaffold5727_cov185.g9907">
    <property type="protein sequence ID" value="scaffold5727_cov185.g9907"/>
    <property type="gene ID" value="scaffold5727_cov185.g9907"/>
</dbReference>
<organism evidence="1 2">
    <name type="scientific">Meloidogyne javanica</name>
    <name type="common">Root-knot nematode worm</name>
    <dbReference type="NCBI Taxonomy" id="6303"/>
    <lineage>
        <taxon>Eukaryota</taxon>
        <taxon>Metazoa</taxon>
        <taxon>Ecdysozoa</taxon>
        <taxon>Nematoda</taxon>
        <taxon>Chromadorea</taxon>
        <taxon>Rhabditida</taxon>
        <taxon>Tylenchina</taxon>
        <taxon>Tylenchomorpha</taxon>
        <taxon>Tylenchoidea</taxon>
        <taxon>Meloidogynidae</taxon>
        <taxon>Meloidogyninae</taxon>
        <taxon>Meloidogyne</taxon>
        <taxon>Meloidogyne incognita group</taxon>
    </lineage>
</organism>
<dbReference type="Proteomes" id="UP000887561">
    <property type="component" value="Unplaced"/>
</dbReference>
<evidence type="ECO:0000313" key="1">
    <source>
        <dbReference type="Proteomes" id="UP000887561"/>
    </source>
</evidence>
<name>A0A915MVW2_MELJA</name>
<protein>
    <submittedName>
        <fullName evidence="2">Uncharacterized protein</fullName>
    </submittedName>
</protein>
<evidence type="ECO:0000313" key="2">
    <source>
        <dbReference type="WBParaSite" id="scaffold5727_cov185.g9907"/>
    </source>
</evidence>
<reference evidence="2" key="1">
    <citation type="submission" date="2022-11" db="UniProtKB">
        <authorList>
            <consortium name="WormBaseParasite"/>
        </authorList>
    </citation>
    <scope>IDENTIFICATION</scope>
</reference>
<dbReference type="AlphaFoldDB" id="A0A915MVW2"/>
<sequence>MTVDYLDEFFGQFGINLAIDLYDSDDDLTDLYDEARKRDQLLMTLQEADLKENIIYPAMFAPIENLKHITTFSPLFYLKPKEFVIEPYFAYISDEENKNMREYLDVNVVDLENSVRGNIVPPQKHTVLRNMVSPV</sequence>